<accession>A0A0L7KNI2</accession>
<evidence type="ECO:0000259" key="2">
    <source>
        <dbReference type="Pfam" id="PF13843"/>
    </source>
</evidence>
<feature type="region of interest" description="Disordered" evidence="1">
    <location>
        <begin position="442"/>
        <end position="479"/>
    </location>
</feature>
<dbReference type="PANTHER" id="PTHR46599">
    <property type="entry name" value="PIGGYBAC TRANSPOSABLE ELEMENT-DERIVED PROTEIN 4"/>
    <property type="match status" value="1"/>
</dbReference>
<evidence type="ECO:0000313" key="3">
    <source>
        <dbReference type="EMBL" id="KOB64858.1"/>
    </source>
</evidence>
<dbReference type="Proteomes" id="UP000037510">
    <property type="component" value="Unassembled WGS sequence"/>
</dbReference>
<feature type="compositionally biased region" description="Polar residues" evidence="1">
    <location>
        <begin position="450"/>
        <end position="469"/>
    </location>
</feature>
<comment type="caution">
    <text evidence="3">The sequence shown here is derived from an EMBL/GenBank/DDBJ whole genome shotgun (WGS) entry which is preliminary data.</text>
</comment>
<gene>
    <name evidence="3" type="ORF">OBRU01_24141</name>
</gene>
<feature type="domain" description="PiggyBac transposable element-derived protein" evidence="2">
    <location>
        <begin position="174"/>
        <end position="270"/>
    </location>
</feature>
<dbReference type="PANTHER" id="PTHR46599:SF3">
    <property type="entry name" value="PIGGYBAC TRANSPOSABLE ELEMENT-DERIVED PROTEIN 4"/>
    <property type="match status" value="1"/>
</dbReference>
<evidence type="ECO:0000313" key="4">
    <source>
        <dbReference type="Proteomes" id="UP000037510"/>
    </source>
</evidence>
<reference evidence="3 4" key="1">
    <citation type="journal article" date="2015" name="Genome Biol. Evol.">
        <title>The genome of winter moth (Operophtera brumata) provides a genomic perspective on sexual dimorphism and phenology.</title>
        <authorList>
            <person name="Derks M.F."/>
            <person name="Smit S."/>
            <person name="Salis L."/>
            <person name="Schijlen E."/>
            <person name="Bossers A."/>
            <person name="Mateman C."/>
            <person name="Pijl A.S."/>
            <person name="de Ridder D."/>
            <person name="Groenen M.A."/>
            <person name="Visser M.E."/>
            <person name="Megens H.J."/>
        </authorList>
    </citation>
    <scope>NUCLEOTIDE SEQUENCE [LARGE SCALE GENOMIC DNA]</scope>
    <source>
        <strain evidence="3">WM2013NL</strain>
        <tissue evidence="3">Head and thorax</tissue>
    </source>
</reference>
<organism evidence="3 4">
    <name type="scientific">Operophtera brumata</name>
    <name type="common">Winter moth</name>
    <name type="synonym">Phalaena brumata</name>
    <dbReference type="NCBI Taxonomy" id="104452"/>
    <lineage>
        <taxon>Eukaryota</taxon>
        <taxon>Metazoa</taxon>
        <taxon>Ecdysozoa</taxon>
        <taxon>Arthropoda</taxon>
        <taxon>Hexapoda</taxon>
        <taxon>Insecta</taxon>
        <taxon>Pterygota</taxon>
        <taxon>Neoptera</taxon>
        <taxon>Endopterygota</taxon>
        <taxon>Lepidoptera</taxon>
        <taxon>Glossata</taxon>
        <taxon>Ditrysia</taxon>
        <taxon>Geometroidea</taxon>
        <taxon>Geometridae</taxon>
        <taxon>Larentiinae</taxon>
        <taxon>Operophtera</taxon>
    </lineage>
</organism>
<dbReference type="EMBL" id="JTDY01007912">
    <property type="protein sequence ID" value="KOB64858.1"/>
    <property type="molecule type" value="Genomic_DNA"/>
</dbReference>
<dbReference type="AlphaFoldDB" id="A0A0L7KNI2"/>
<sequence length="503" mass="57578">MNRRRAPNLSDEDLRAILEVSDGEENLMEVLEDSEYGECENFETVEDIRGYINDTEALPLSLPALASVTLQQPSTSSPDRILPPLFDDEPAAVLPLQNDLPRVEEASFEQPSTPLPDRTQTHSPITNNLRTPLLTNNSAWSSQIRPLEREIFTGYDQGKRQNMIFTDDTDLWSIFRSILDIDMILLMVTQTNIYAAQLQALPVLKPNSRIKRWKDVTAEEMLKFIGVYLFTGLVDYPTTEYYWKKDELYFHPLLHEISMSYDRFCLILRLLVTDNYYTSVHLARYLKEHGTDFCGTVRKNRRHLPPDVVNAVLKKGEIAAKQNSFLTVLKWKDQRDVLVMSTCHDHGMQMSTGFRPILKPNIVLEYNRGKKGIDIADQLASYNSPVRKTCFWYKKIAGDLMSICVINAILINNDLHPRNKLTVLRGHEIIIKLLLKFQVPVPSGSVSSPHTPRSRSSLNEPPSRLSHSLTKIPRRDPKKIQRKRCTGCYKMLVEEGQIPVEAA</sequence>
<evidence type="ECO:0000256" key="1">
    <source>
        <dbReference type="SAM" id="MobiDB-lite"/>
    </source>
</evidence>
<feature type="region of interest" description="Disordered" evidence="1">
    <location>
        <begin position="104"/>
        <end position="128"/>
    </location>
</feature>
<name>A0A0L7KNI2_OPEBR</name>
<dbReference type="InterPro" id="IPR029526">
    <property type="entry name" value="PGBD"/>
</dbReference>
<keyword evidence="4" id="KW-1185">Reference proteome</keyword>
<proteinExistence type="predicted"/>
<dbReference type="Pfam" id="PF13843">
    <property type="entry name" value="DDE_Tnp_1_7"/>
    <property type="match status" value="2"/>
</dbReference>
<protein>
    <submittedName>
        <fullName evidence="3">Putative piggybac transposable element-derived</fullName>
    </submittedName>
</protein>
<feature type="non-terminal residue" evidence="3">
    <location>
        <position position="503"/>
    </location>
</feature>
<feature type="domain" description="PiggyBac transposable element-derived protein" evidence="2">
    <location>
        <begin position="271"/>
        <end position="408"/>
    </location>
</feature>